<dbReference type="EMBL" id="BLLG01000034">
    <property type="protein sequence ID" value="GFH39516.1"/>
    <property type="molecule type" value="Genomic_DNA"/>
</dbReference>
<dbReference type="AlphaFoldDB" id="A0A6A0B350"/>
<evidence type="ECO:0000256" key="1">
    <source>
        <dbReference type="SAM" id="MobiDB-lite"/>
    </source>
</evidence>
<keyword evidence="3" id="KW-1185">Reference proteome</keyword>
<feature type="region of interest" description="Disordered" evidence="1">
    <location>
        <begin position="91"/>
        <end position="110"/>
    </location>
</feature>
<dbReference type="Proteomes" id="UP000484988">
    <property type="component" value="Unassembled WGS sequence"/>
</dbReference>
<sequence>MNTGTGVRLNAVRVGSESGIDCFGAPRGVPADRQMDLMVEVPASRSRGQGIASAPVSVKTVNACGPLVLVADTEFTGSRLPARRMTGLVPHLVPMPHRSGAPVHRRFPGR</sequence>
<protein>
    <submittedName>
        <fullName evidence="2">Uncharacterized protein</fullName>
    </submittedName>
</protein>
<accession>A0A6A0B350</accession>
<organism evidence="2 3">
    <name type="scientific">Streptomyces pacificus</name>
    <dbReference type="NCBI Taxonomy" id="2705029"/>
    <lineage>
        <taxon>Bacteria</taxon>
        <taxon>Bacillati</taxon>
        <taxon>Actinomycetota</taxon>
        <taxon>Actinomycetes</taxon>
        <taxon>Kitasatosporales</taxon>
        <taxon>Streptomycetaceae</taxon>
        <taxon>Streptomyces</taxon>
    </lineage>
</organism>
<evidence type="ECO:0000313" key="2">
    <source>
        <dbReference type="EMBL" id="GFH39516.1"/>
    </source>
</evidence>
<evidence type="ECO:0000313" key="3">
    <source>
        <dbReference type="Proteomes" id="UP000484988"/>
    </source>
</evidence>
<name>A0A6A0B350_9ACTN</name>
<comment type="caution">
    <text evidence="2">The sequence shown here is derived from an EMBL/GenBank/DDBJ whole genome shotgun (WGS) entry which is preliminary data.</text>
</comment>
<proteinExistence type="predicted"/>
<gene>
    <name evidence="2" type="ORF">SCWH03_57840</name>
</gene>
<reference evidence="2 3" key="1">
    <citation type="submission" date="2020-02" db="EMBL/GenBank/DDBJ databases">
        <title>Whole Genome Shotgun Sequence of Streptomyces sp. strain CWH03.</title>
        <authorList>
            <person name="Dohra H."/>
            <person name="Kodani S."/>
            <person name="Yamamura H."/>
        </authorList>
    </citation>
    <scope>NUCLEOTIDE SEQUENCE [LARGE SCALE GENOMIC DNA]</scope>
    <source>
        <strain evidence="2 3">CWH03</strain>
    </source>
</reference>